<feature type="binding site" evidence="6">
    <location>
        <begin position="31"/>
        <end position="33"/>
    </location>
    <ligand>
        <name>S-adenosyl-L-methionine</name>
        <dbReference type="ChEBI" id="CHEBI:59789"/>
    </ligand>
</feature>
<dbReference type="Pfam" id="PF01795">
    <property type="entry name" value="Methyltransf_5"/>
    <property type="match status" value="1"/>
</dbReference>
<evidence type="ECO:0000256" key="5">
    <source>
        <dbReference type="ARBA" id="ARBA00022691"/>
    </source>
</evidence>
<keyword evidence="6" id="KW-0963">Cytoplasm</keyword>
<comment type="caution">
    <text evidence="7">The sequence shown here is derived from an EMBL/GenBank/DDBJ whole genome shotgun (WGS) entry which is preliminary data.</text>
</comment>
<keyword evidence="5 6" id="KW-0949">S-adenosyl-L-methionine</keyword>
<keyword evidence="4 6" id="KW-0808">Transferase</keyword>
<dbReference type="InterPro" id="IPR023397">
    <property type="entry name" value="SAM-dep_MeTrfase_MraW_recog"/>
</dbReference>
<dbReference type="GO" id="GO:0070475">
    <property type="term" value="P:rRNA base methylation"/>
    <property type="evidence" value="ECO:0007669"/>
    <property type="project" value="UniProtKB-UniRule"/>
</dbReference>
<keyword evidence="2 6" id="KW-0698">rRNA processing</keyword>
<dbReference type="EMBL" id="MFUP01000012">
    <property type="protein sequence ID" value="OGI87478.1"/>
    <property type="molecule type" value="Genomic_DNA"/>
</dbReference>
<sequence>MKHIPVLLEESIRGLNLKKGNIFVDGTLGGGGHSNYVCQKYNNQVKVIGIEVDEQIIKEAEKILKDCNVQIQRSNFQDLDKVLNKLGVEEIDAILLDLGLNSYQLDESGRGFSFQRDEPLLMTMKKDISDDDLTAKLIINEWSEDSLKDIFYGYGEERFAKVIAHKIVELREEKEIETTFDLVDIIKKAIPVWYQKKKGIHYATKTFQAIRIAVNDELRILEKGLEIGFKYLKNNGRLVVISFHSLEDRIVKRFFREKSKEKIAILITKKPISPGQEEIQKNPRSRSAKLRILEKIS</sequence>
<dbReference type="AlphaFoldDB" id="A0A1F6X027"/>
<dbReference type="HAMAP" id="MF_01007">
    <property type="entry name" value="16SrRNA_methyltr_H"/>
    <property type="match status" value="1"/>
</dbReference>
<proteinExistence type="inferred from homology"/>
<dbReference type="SUPFAM" id="SSF53335">
    <property type="entry name" value="S-adenosyl-L-methionine-dependent methyltransferases"/>
    <property type="match status" value="1"/>
</dbReference>
<comment type="subcellular location">
    <subcellularLocation>
        <location evidence="6">Cytoplasm</location>
    </subcellularLocation>
</comment>
<reference evidence="7 8" key="1">
    <citation type="journal article" date="2016" name="Nat. Commun.">
        <title>Thousands of microbial genomes shed light on interconnected biogeochemical processes in an aquifer system.</title>
        <authorList>
            <person name="Anantharaman K."/>
            <person name="Brown C.T."/>
            <person name="Hug L.A."/>
            <person name="Sharon I."/>
            <person name="Castelle C.J."/>
            <person name="Probst A.J."/>
            <person name="Thomas B.C."/>
            <person name="Singh A."/>
            <person name="Wilkins M.J."/>
            <person name="Karaoz U."/>
            <person name="Brodie E.L."/>
            <person name="Williams K.H."/>
            <person name="Hubbard S.S."/>
            <person name="Banfield J.F."/>
        </authorList>
    </citation>
    <scope>NUCLEOTIDE SEQUENCE [LARGE SCALE GENOMIC DNA]</scope>
</reference>
<evidence type="ECO:0000313" key="8">
    <source>
        <dbReference type="Proteomes" id="UP000185809"/>
    </source>
</evidence>
<name>A0A1F6X027_9BACT</name>
<feature type="binding site" evidence="6">
    <location>
        <position position="104"/>
    </location>
    <ligand>
        <name>S-adenosyl-L-methionine</name>
        <dbReference type="ChEBI" id="CHEBI:59789"/>
    </ligand>
</feature>
<feature type="binding site" evidence="6">
    <location>
        <position position="76"/>
    </location>
    <ligand>
        <name>S-adenosyl-L-methionine</name>
        <dbReference type="ChEBI" id="CHEBI:59789"/>
    </ligand>
</feature>
<dbReference type="NCBIfam" id="TIGR00006">
    <property type="entry name" value="16S rRNA (cytosine(1402)-N(4))-methyltransferase RsmH"/>
    <property type="match status" value="1"/>
</dbReference>
<dbReference type="Gene3D" id="3.40.50.150">
    <property type="entry name" value="Vaccinia Virus protein VP39"/>
    <property type="match status" value="1"/>
</dbReference>
<comment type="similarity">
    <text evidence="1 6">Belongs to the methyltransferase superfamily. RsmH family.</text>
</comment>
<dbReference type="Gene3D" id="1.10.150.170">
    <property type="entry name" value="Putative methyltransferase TM0872, insert domain"/>
    <property type="match status" value="1"/>
</dbReference>
<evidence type="ECO:0000313" key="7">
    <source>
        <dbReference type="EMBL" id="OGI87478.1"/>
    </source>
</evidence>
<comment type="catalytic activity">
    <reaction evidence="6">
        <text>cytidine(1402) in 16S rRNA + S-adenosyl-L-methionine = N(4)-methylcytidine(1402) in 16S rRNA + S-adenosyl-L-homocysteine + H(+)</text>
        <dbReference type="Rhea" id="RHEA:42928"/>
        <dbReference type="Rhea" id="RHEA-COMP:10286"/>
        <dbReference type="Rhea" id="RHEA-COMP:10287"/>
        <dbReference type="ChEBI" id="CHEBI:15378"/>
        <dbReference type="ChEBI" id="CHEBI:57856"/>
        <dbReference type="ChEBI" id="CHEBI:59789"/>
        <dbReference type="ChEBI" id="CHEBI:74506"/>
        <dbReference type="ChEBI" id="CHEBI:82748"/>
        <dbReference type="EC" id="2.1.1.199"/>
    </reaction>
</comment>
<protein>
    <recommendedName>
        <fullName evidence="6">Ribosomal RNA small subunit methyltransferase H</fullName>
        <ecNumber evidence="6">2.1.1.199</ecNumber>
    </recommendedName>
    <alternativeName>
        <fullName evidence="6">16S rRNA m(4)C1402 methyltransferase</fullName>
    </alternativeName>
    <alternativeName>
        <fullName evidence="6">rRNA (cytosine-N(4)-)-methyltransferase RsmH</fullName>
    </alternativeName>
</protein>
<dbReference type="InterPro" id="IPR002903">
    <property type="entry name" value="RsmH"/>
</dbReference>
<dbReference type="GO" id="GO:0071424">
    <property type="term" value="F:rRNA (cytosine-N4-)-methyltransferase activity"/>
    <property type="evidence" value="ECO:0007669"/>
    <property type="project" value="UniProtKB-UniRule"/>
</dbReference>
<dbReference type="Proteomes" id="UP000185809">
    <property type="component" value="Unassembled WGS sequence"/>
</dbReference>
<organism evidence="7 8">
    <name type="scientific">Candidatus Nomurabacteria bacterium RIFCSPLOWO2_01_FULL_33_24</name>
    <dbReference type="NCBI Taxonomy" id="1801765"/>
    <lineage>
        <taxon>Bacteria</taxon>
        <taxon>Candidatus Nomuraibacteriota</taxon>
    </lineage>
</organism>
<evidence type="ECO:0000256" key="2">
    <source>
        <dbReference type="ARBA" id="ARBA00022552"/>
    </source>
</evidence>
<keyword evidence="3 6" id="KW-0489">Methyltransferase</keyword>
<evidence type="ECO:0000256" key="1">
    <source>
        <dbReference type="ARBA" id="ARBA00010396"/>
    </source>
</evidence>
<dbReference type="PIRSF" id="PIRSF004486">
    <property type="entry name" value="MraW"/>
    <property type="match status" value="1"/>
</dbReference>
<comment type="function">
    <text evidence="6">Specifically methylates the N4 position of cytidine in position 1402 (C1402) of 16S rRNA.</text>
</comment>
<dbReference type="SUPFAM" id="SSF81799">
    <property type="entry name" value="Putative methyltransferase TM0872, insert domain"/>
    <property type="match status" value="1"/>
</dbReference>
<evidence type="ECO:0000256" key="3">
    <source>
        <dbReference type="ARBA" id="ARBA00022603"/>
    </source>
</evidence>
<dbReference type="PANTHER" id="PTHR11265">
    <property type="entry name" value="S-ADENOSYL-METHYLTRANSFERASE MRAW"/>
    <property type="match status" value="1"/>
</dbReference>
<dbReference type="InterPro" id="IPR029063">
    <property type="entry name" value="SAM-dependent_MTases_sf"/>
</dbReference>
<gene>
    <name evidence="6" type="primary">rsmH</name>
    <name evidence="7" type="ORF">A2995_01270</name>
</gene>
<dbReference type="GO" id="GO:0005737">
    <property type="term" value="C:cytoplasm"/>
    <property type="evidence" value="ECO:0007669"/>
    <property type="project" value="UniProtKB-SubCell"/>
</dbReference>
<feature type="binding site" evidence="6">
    <location>
        <position position="51"/>
    </location>
    <ligand>
        <name>S-adenosyl-L-methionine</name>
        <dbReference type="ChEBI" id="CHEBI:59789"/>
    </ligand>
</feature>
<evidence type="ECO:0000256" key="4">
    <source>
        <dbReference type="ARBA" id="ARBA00022679"/>
    </source>
</evidence>
<dbReference type="PANTHER" id="PTHR11265:SF0">
    <property type="entry name" value="12S RRNA N4-METHYLCYTIDINE METHYLTRANSFERASE"/>
    <property type="match status" value="1"/>
</dbReference>
<evidence type="ECO:0000256" key="6">
    <source>
        <dbReference type="HAMAP-Rule" id="MF_01007"/>
    </source>
</evidence>
<dbReference type="EC" id="2.1.1.199" evidence="6"/>
<accession>A0A1F6X027</accession>
<feature type="binding site" evidence="6">
    <location>
        <position position="97"/>
    </location>
    <ligand>
        <name>S-adenosyl-L-methionine</name>
        <dbReference type="ChEBI" id="CHEBI:59789"/>
    </ligand>
</feature>